<name>A0ABT0MEQ2_9GAMM</name>
<dbReference type="RefSeq" id="WP_249470387.1">
    <property type="nucleotide sequence ID" value="NZ_JAMBEP010000001.1"/>
</dbReference>
<accession>A0ABT0MEQ2</accession>
<feature type="signal peptide" evidence="1">
    <location>
        <begin position="1"/>
        <end position="24"/>
    </location>
</feature>
<dbReference type="EMBL" id="JAMBEP010000001">
    <property type="protein sequence ID" value="MCL1633357.1"/>
    <property type="molecule type" value="Genomic_DNA"/>
</dbReference>
<evidence type="ECO:0008006" key="4">
    <source>
        <dbReference type="Google" id="ProtNLM"/>
    </source>
</evidence>
<evidence type="ECO:0000256" key="1">
    <source>
        <dbReference type="SAM" id="SignalP"/>
    </source>
</evidence>
<evidence type="ECO:0000313" key="2">
    <source>
        <dbReference type="EMBL" id="MCL1633357.1"/>
    </source>
</evidence>
<gene>
    <name evidence="2" type="ORF">M2650_01680</name>
</gene>
<dbReference type="Proteomes" id="UP001431217">
    <property type="component" value="Unassembled WGS sequence"/>
</dbReference>
<keyword evidence="3" id="KW-1185">Reference proteome</keyword>
<reference evidence="2 3" key="1">
    <citation type="submission" date="2022-05" db="EMBL/GenBank/DDBJ databases">
        <title>Luteimonas sp. SX5, whole genome shotgun sequencing project.</title>
        <authorList>
            <person name="Zhao G."/>
            <person name="Shen L."/>
        </authorList>
    </citation>
    <scope>NUCLEOTIDE SEQUENCE [LARGE SCALE GENOMIC DNA]</scope>
    <source>
        <strain evidence="2 3">SX5</strain>
    </source>
</reference>
<proteinExistence type="predicted"/>
<evidence type="ECO:0000313" key="3">
    <source>
        <dbReference type="Proteomes" id="UP001431217"/>
    </source>
</evidence>
<feature type="chain" id="PRO_5046706189" description="RHS repeat-associated core domain-containing protein" evidence="1">
    <location>
        <begin position="25"/>
        <end position="251"/>
    </location>
</feature>
<protein>
    <recommendedName>
        <fullName evidence="4">RHS repeat-associated core domain-containing protein</fullName>
    </recommendedName>
</protein>
<sequence length="251" mass="25574">MSVFKTLTSALVALSLMVSGFANAGVDPVQPDPNTGANFNRYAYANNNPYRYVDPDGRFGRDFDSISKDAETYLKTPPPSDKDWLGPAIGYSLIGIGAIAAAPVAAEVGMTVYTSPSTIAVGTDIAAGAAGVTGTAGLASLASRVSQVHSALHPIAANMRTTAGLQTAQGARIFGSGALSDLTPAQRSLLGAGEIAARAPGAHAEATVLGAAAQRGLTPASMEVSRTICPACQQLIESTGGRVVTPQRAEW</sequence>
<keyword evidence="1" id="KW-0732">Signal</keyword>
<organism evidence="2 3">
    <name type="scientific">Luteimonas galliterrae</name>
    <dbReference type="NCBI Taxonomy" id="2940486"/>
    <lineage>
        <taxon>Bacteria</taxon>
        <taxon>Pseudomonadati</taxon>
        <taxon>Pseudomonadota</taxon>
        <taxon>Gammaproteobacteria</taxon>
        <taxon>Lysobacterales</taxon>
        <taxon>Lysobacteraceae</taxon>
        <taxon>Luteimonas</taxon>
    </lineage>
</organism>
<comment type="caution">
    <text evidence="2">The sequence shown here is derived from an EMBL/GenBank/DDBJ whole genome shotgun (WGS) entry which is preliminary data.</text>
</comment>